<name>A0ABQ9B197_9ROSI</name>
<evidence type="ECO:0000313" key="2">
    <source>
        <dbReference type="Proteomes" id="UP001141253"/>
    </source>
</evidence>
<proteinExistence type="predicted"/>
<evidence type="ECO:0000313" key="1">
    <source>
        <dbReference type="EMBL" id="KAJ6370807.1"/>
    </source>
</evidence>
<organism evidence="1 2">
    <name type="scientific">Salix suchowensis</name>
    <dbReference type="NCBI Taxonomy" id="1278906"/>
    <lineage>
        <taxon>Eukaryota</taxon>
        <taxon>Viridiplantae</taxon>
        <taxon>Streptophyta</taxon>
        <taxon>Embryophyta</taxon>
        <taxon>Tracheophyta</taxon>
        <taxon>Spermatophyta</taxon>
        <taxon>Magnoliopsida</taxon>
        <taxon>eudicotyledons</taxon>
        <taxon>Gunneridae</taxon>
        <taxon>Pentapetalae</taxon>
        <taxon>rosids</taxon>
        <taxon>fabids</taxon>
        <taxon>Malpighiales</taxon>
        <taxon>Salicaceae</taxon>
        <taxon>Saliceae</taxon>
        <taxon>Salix</taxon>
    </lineage>
</organism>
<sequence length="75" mass="8577">MRCDPQYIIRKIFLTHLLEIWISIKVVENKSYTAQHKMQNYKATASLAASNTKGNKLKDIHPNDTNLSNVSWTGS</sequence>
<protein>
    <submittedName>
        <fullName evidence="1">Uncharacterized protein</fullName>
    </submittedName>
</protein>
<comment type="caution">
    <text evidence="1">The sequence shown here is derived from an EMBL/GenBank/DDBJ whole genome shotgun (WGS) entry which is preliminary data.</text>
</comment>
<gene>
    <name evidence="1" type="ORF">OIU77_001335</name>
</gene>
<reference evidence="1" key="2">
    <citation type="journal article" date="2023" name="Int. J. Mol. Sci.">
        <title>De Novo Assembly and Annotation of 11 Diverse Shrub Willow (Salix) Genomes Reveals Novel Gene Organization in Sex-Linked Regions.</title>
        <authorList>
            <person name="Hyden B."/>
            <person name="Feng K."/>
            <person name="Yates T.B."/>
            <person name="Jawdy S."/>
            <person name="Cereghino C."/>
            <person name="Smart L.B."/>
            <person name="Muchero W."/>
        </authorList>
    </citation>
    <scope>NUCLEOTIDE SEQUENCE</scope>
    <source>
        <tissue evidence="1">Shoot tip</tissue>
    </source>
</reference>
<dbReference type="EMBL" id="JAPFFI010000013">
    <property type="protein sequence ID" value="KAJ6370807.1"/>
    <property type="molecule type" value="Genomic_DNA"/>
</dbReference>
<dbReference type="Proteomes" id="UP001141253">
    <property type="component" value="Chromosome 17"/>
</dbReference>
<keyword evidence="2" id="KW-1185">Reference proteome</keyword>
<accession>A0ABQ9B197</accession>
<reference evidence="1" key="1">
    <citation type="submission" date="2022-10" db="EMBL/GenBank/DDBJ databases">
        <authorList>
            <person name="Hyden B.L."/>
            <person name="Feng K."/>
            <person name="Yates T."/>
            <person name="Jawdy S."/>
            <person name="Smart L.B."/>
            <person name="Muchero W."/>
        </authorList>
    </citation>
    <scope>NUCLEOTIDE SEQUENCE</scope>
    <source>
        <tissue evidence="1">Shoot tip</tissue>
    </source>
</reference>